<protein>
    <submittedName>
        <fullName evidence="3">Uncharacterized protein</fullName>
    </submittedName>
</protein>
<feature type="coiled-coil region" evidence="1">
    <location>
        <begin position="103"/>
        <end position="191"/>
    </location>
</feature>
<dbReference type="Proteomes" id="UP001153461">
    <property type="component" value="Unassembled WGS sequence"/>
</dbReference>
<comment type="caution">
    <text evidence="3">The sequence shown here is derived from an EMBL/GenBank/DDBJ whole genome shotgun (WGS) entry which is preliminary data.</text>
</comment>
<dbReference type="AlphaFoldDB" id="A0A9W4MIS5"/>
<accession>A0A9W4MIS5</accession>
<feature type="coiled-coil region" evidence="1">
    <location>
        <begin position="215"/>
        <end position="242"/>
    </location>
</feature>
<evidence type="ECO:0000313" key="4">
    <source>
        <dbReference type="Proteomes" id="UP001153461"/>
    </source>
</evidence>
<evidence type="ECO:0000256" key="2">
    <source>
        <dbReference type="SAM" id="MobiDB-lite"/>
    </source>
</evidence>
<feature type="compositionally biased region" description="Basic residues" evidence="2">
    <location>
        <begin position="528"/>
        <end position="540"/>
    </location>
</feature>
<reference evidence="3" key="1">
    <citation type="submission" date="2021-07" db="EMBL/GenBank/DDBJ databases">
        <authorList>
            <person name="Branca A.L. A."/>
        </authorList>
    </citation>
    <scope>NUCLEOTIDE SEQUENCE</scope>
</reference>
<feature type="compositionally biased region" description="Basic and acidic residues" evidence="2">
    <location>
        <begin position="285"/>
        <end position="302"/>
    </location>
</feature>
<name>A0A9W4MIS5_PENNA</name>
<keyword evidence="1" id="KW-0175">Coiled coil</keyword>
<evidence type="ECO:0000256" key="1">
    <source>
        <dbReference type="SAM" id="Coils"/>
    </source>
</evidence>
<proteinExistence type="predicted"/>
<dbReference type="OrthoDB" id="193467at2759"/>
<feature type="region of interest" description="Disordered" evidence="2">
    <location>
        <begin position="801"/>
        <end position="877"/>
    </location>
</feature>
<evidence type="ECO:0000313" key="3">
    <source>
        <dbReference type="EMBL" id="CAG7953551.1"/>
    </source>
</evidence>
<organism evidence="3 4">
    <name type="scientific">Penicillium nalgiovense</name>
    <dbReference type="NCBI Taxonomy" id="60175"/>
    <lineage>
        <taxon>Eukaryota</taxon>
        <taxon>Fungi</taxon>
        <taxon>Dikarya</taxon>
        <taxon>Ascomycota</taxon>
        <taxon>Pezizomycotina</taxon>
        <taxon>Eurotiomycetes</taxon>
        <taxon>Eurotiomycetidae</taxon>
        <taxon>Eurotiales</taxon>
        <taxon>Aspergillaceae</taxon>
        <taxon>Penicillium</taxon>
    </lineage>
</organism>
<feature type="region of interest" description="Disordered" evidence="2">
    <location>
        <begin position="249"/>
        <end position="339"/>
    </location>
</feature>
<feature type="region of interest" description="Disordered" evidence="2">
    <location>
        <begin position="520"/>
        <end position="540"/>
    </location>
</feature>
<feature type="compositionally biased region" description="Polar residues" evidence="2">
    <location>
        <begin position="249"/>
        <end position="265"/>
    </location>
</feature>
<gene>
    <name evidence="3" type="ORF">PNAL_LOCUS565</name>
</gene>
<dbReference type="EMBL" id="CAJVNV010000014">
    <property type="protein sequence ID" value="CAG7953551.1"/>
    <property type="molecule type" value="Genomic_DNA"/>
</dbReference>
<sequence length="978" mass="106111">MANQQGPARRNGIIEFQMAGGPTPVIPLVSPPYMGPIPAPPRGNGPVGVRMPPAPASAIPYLSNQGPPHGITPLVGPDTAHSFPSGVRPRQTSREVTALNASLADAEGLISRQESNKNNLESQVSALRSQMATHRTTRFVDPAHMDALINRSCNDRARDIDRQFQILEDRLDQVSEDLERAEGNQAALQGLQYAFQKDRRDVQDLRQIVAAAEFNLQHQKRLAGAEDRLKGLTKNLDLMLAAAMQCTRDSQVRTRSAPTAESSTHPVGIARHHVVGSQEPGSHGHAFDLHPQELGKGKERDPGPLLSEGPAADSDTGSVVDNGDCSMRSRSESPSLLSVVDDGDCSMRWRSESPSLLSDVMSLDRSRASSPNDISMEDTDQELAAALLQEDGSQATTTEDWVMPDAPPITTPTMNPQQVENTCMTEHLLDLERLNGEDIDMDWDEEPVTTLNKDDPAAPSQASTDHALLTPSFTVENNAVMISGPAFNAVAPPSYSVHQDAAVEPWQPAKGLGRTYVPTRHAQSARYQRSRVRRDRRSRHVRRLRRTRRVRQMPIESVNMPVRKRTAGVDESSGVEPASKKRITKEVMRSNGSRLLSLSDEYALDNAAKVPVMSVPAVTQPAQTDFQYNEGVSTEQVPTEKAMSAPAVPQPTQAALEATEQVPVDAALSEPAVSEPTQAVSEEVEIIQTEQVPTEAAMSEPAVSKPTQAALEPTVLSNEVVGVPAPSEPAPTKSSRPTPSWTEKIRSVRAVTEPTLNGSDRVVPIQRTDTHSRIEAMRAMRGRVRPRYEVKYALKGLRVTATSRKHSTSSLVASPEDASAKNAVATGTDSRAGVSEGTKRVEDAESPNGSAQKTAGDLQEETGGEEVATSGLQMPGAWPSDPPIVTASGESDMHEGSALLRGLWAGTRWVSFGVFAMVMATLLSSPLWLGRLGHLVYAFEGPEQFLEELREEHGYVPFLEWIIHVLLRSFAGDRTLYG</sequence>